<gene>
    <name evidence="3" type="ORF">Bpfe_020652</name>
</gene>
<dbReference type="Proteomes" id="UP001233172">
    <property type="component" value="Unassembled WGS sequence"/>
</dbReference>
<dbReference type="EMBL" id="JASAOG010000120">
    <property type="protein sequence ID" value="KAK0049920.1"/>
    <property type="molecule type" value="Genomic_DNA"/>
</dbReference>
<name>A0AAD8BAR4_BIOPF</name>
<reference evidence="3" key="1">
    <citation type="journal article" date="2023" name="PLoS Negl. Trop. Dis.">
        <title>A genome sequence for Biomphalaria pfeifferi, the major vector snail for the human-infecting parasite Schistosoma mansoni.</title>
        <authorList>
            <person name="Bu L."/>
            <person name="Lu L."/>
            <person name="Laidemitt M.R."/>
            <person name="Zhang S.M."/>
            <person name="Mutuku M."/>
            <person name="Mkoji G."/>
            <person name="Steinauer M."/>
            <person name="Loker E.S."/>
        </authorList>
    </citation>
    <scope>NUCLEOTIDE SEQUENCE</scope>
    <source>
        <strain evidence="3">KasaAsao</strain>
    </source>
</reference>
<sequence>MKTSLLGSLAFSFLFVLFAPLSGAVVSVADARSAAFRRPASYDDDQLPPSYETTSSHYVTAYPPTATTARTTYTNPGGTTTKTTYTNPGEGYTEGYTEGYADEYPQGHETPVVTDENKVIREPQGLIFSPLFPGQYGNNQHLSWRLVTDPGQKILLTCLENRSGSNFCCLTWMRKKKSFLVK</sequence>
<dbReference type="InterPro" id="IPR035914">
    <property type="entry name" value="Sperma_CUB_dom_sf"/>
</dbReference>
<dbReference type="SUPFAM" id="SSF49854">
    <property type="entry name" value="Spermadhesin, CUB domain"/>
    <property type="match status" value="1"/>
</dbReference>
<accession>A0AAD8BAR4</accession>
<feature type="chain" id="PRO_5042033633" evidence="2">
    <location>
        <begin position="25"/>
        <end position="182"/>
    </location>
</feature>
<dbReference type="AlphaFoldDB" id="A0AAD8BAR4"/>
<proteinExistence type="predicted"/>
<evidence type="ECO:0000313" key="3">
    <source>
        <dbReference type="EMBL" id="KAK0049920.1"/>
    </source>
</evidence>
<dbReference type="Gene3D" id="2.60.120.290">
    <property type="entry name" value="Spermadhesin, CUB domain"/>
    <property type="match status" value="1"/>
</dbReference>
<feature type="region of interest" description="Disordered" evidence="1">
    <location>
        <begin position="67"/>
        <end position="89"/>
    </location>
</feature>
<feature type="signal peptide" evidence="2">
    <location>
        <begin position="1"/>
        <end position="24"/>
    </location>
</feature>
<reference evidence="3" key="2">
    <citation type="submission" date="2023-04" db="EMBL/GenBank/DDBJ databases">
        <authorList>
            <person name="Bu L."/>
            <person name="Lu L."/>
            <person name="Laidemitt M.R."/>
            <person name="Zhang S.M."/>
            <person name="Mutuku M."/>
            <person name="Mkoji G."/>
            <person name="Steinauer M."/>
            <person name="Loker E.S."/>
        </authorList>
    </citation>
    <scope>NUCLEOTIDE SEQUENCE</scope>
    <source>
        <strain evidence="3">KasaAsao</strain>
        <tissue evidence="3">Whole Snail</tissue>
    </source>
</reference>
<evidence type="ECO:0000313" key="4">
    <source>
        <dbReference type="Proteomes" id="UP001233172"/>
    </source>
</evidence>
<organism evidence="3 4">
    <name type="scientific">Biomphalaria pfeifferi</name>
    <name type="common">Bloodfluke planorb</name>
    <name type="synonym">Freshwater snail</name>
    <dbReference type="NCBI Taxonomy" id="112525"/>
    <lineage>
        <taxon>Eukaryota</taxon>
        <taxon>Metazoa</taxon>
        <taxon>Spiralia</taxon>
        <taxon>Lophotrochozoa</taxon>
        <taxon>Mollusca</taxon>
        <taxon>Gastropoda</taxon>
        <taxon>Heterobranchia</taxon>
        <taxon>Euthyneura</taxon>
        <taxon>Panpulmonata</taxon>
        <taxon>Hygrophila</taxon>
        <taxon>Lymnaeoidea</taxon>
        <taxon>Planorbidae</taxon>
        <taxon>Biomphalaria</taxon>
    </lineage>
</organism>
<keyword evidence="4" id="KW-1185">Reference proteome</keyword>
<comment type="caution">
    <text evidence="3">The sequence shown here is derived from an EMBL/GenBank/DDBJ whole genome shotgun (WGS) entry which is preliminary data.</text>
</comment>
<keyword evidence="2" id="KW-0732">Signal</keyword>
<protein>
    <submittedName>
        <fullName evidence="3">Uncharacterized protein</fullName>
    </submittedName>
</protein>
<evidence type="ECO:0000256" key="2">
    <source>
        <dbReference type="SAM" id="SignalP"/>
    </source>
</evidence>
<evidence type="ECO:0000256" key="1">
    <source>
        <dbReference type="SAM" id="MobiDB-lite"/>
    </source>
</evidence>